<feature type="transmembrane region" description="Helical" evidence="7">
    <location>
        <begin position="131"/>
        <end position="152"/>
    </location>
</feature>
<feature type="transmembrane region" description="Helical" evidence="7">
    <location>
        <begin position="94"/>
        <end position="119"/>
    </location>
</feature>
<reference evidence="10 11" key="1">
    <citation type="journal article" date="2016" name="Front. Microbiol.">
        <title>Genomic Resource of Rice Seed Associated Bacteria.</title>
        <authorList>
            <person name="Midha S."/>
            <person name="Bansal K."/>
            <person name="Sharma S."/>
            <person name="Kumar N."/>
            <person name="Patil P.P."/>
            <person name="Chaudhry V."/>
            <person name="Patil P.B."/>
        </authorList>
    </citation>
    <scope>NUCLEOTIDE SEQUENCE [LARGE SCALE GENOMIC DNA]</scope>
    <source>
        <strain evidence="10 11">NS184</strain>
    </source>
</reference>
<dbReference type="EMBL" id="LDQC01000096">
    <property type="protein sequence ID" value="KTR02843.1"/>
    <property type="molecule type" value="Genomic_DNA"/>
</dbReference>
<evidence type="ECO:0000256" key="4">
    <source>
        <dbReference type="ARBA" id="ARBA00022692"/>
    </source>
</evidence>
<feature type="transmembrane region" description="Helical" evidence="7">
    <location>
        <begin position="279"/>
        <end position="301"/>
    </location>
</feature>
<organism evidence="10 11">
    <name type="scientific">Curtobacterium luteum</name>
    <dbReference type="NCBI Taxonomy" id="33881"/>
    <lineage>
        <taxon>Bacteria</taxon>
        <taxon>Bacillati</taxon>
        <taxon>Actinomycetota</taxon>
        <taxon>Actinomycetes</taxon>
        <taxon>Micrococcales</taxon>
        <taxon>Microbacteriaceae</taxon>
        <taxon>Curtobacterium</taxon>
    </lineage>
</organism>
<comment type="subcellular location">
    <subcellularLocation>
        <location evidence="1 7">Cell membrane</location>
        <topology evidence="1 7">Multi-pass membrane protein</topology>
    </subcellularLocation>
</comment>
<feature type="transmembrane region" description="Helical" evidence="7">
    <location>
        <begin position="222"/>
        <end position="241"/>
    </location>
</feature>
<protein>
    <submittedName>
        <fullName evidence="10">ABC transporter permease</fullName>
    </submittedName>
</protein>
<keyword evidence="6 7" id="KW-0472">Membrane</keyword>
<feature type="domain" description="ABC transmembrane type-1" evidence="9">
    <location>
        <begin position="94"/>
        <end position="300"/>
    </location>
</feature>
<dbReference type="Pfam" id="PF00528">
    <property type="entry name" value="BPD_transp_1"/>
    <property type="match status" value="1"/>
</dbReference>
<keyword evidence="4 7" id="KW-0812">Transmembrane</keyword>
<keyword evidence="2 7" id="KW-0813">Transport</keyword>
<dbReference type="InterPro" id="IPR051393">
    <property type="entry name" value="ABC_transporter_permease"/>
</dbReference>
<sequence length="350" mass="38012">MTATETRPRTQSSRPHGVRPVGKTPLYKKERPLWMLLPGGVLMLAVIVVPLLVGVYIAMLDLDQYTLRQWFSAPFIGFANFAEAFTASPLLHSIWISVSLSVLVTAVTVPIGVAAAISTQNRFPGRGLVRSVYLIPYVLPAFVVGTFFRTMLQPQGVVNSVLHTDVLWLNGSASYWALAGVMVWTSWPFVYLLSLAGLQAVDNEVHEAAALDGVTWWAKLRYIIFPYLRGPLSLAVIISILHNINNFTLPFVLFGIPLPSSVEVMPVLTYIASFQSFRFGLSAAMAICSLVIVAIPLFVYLRAVKLDTGDDAGPTRKQRRADRATLAAADPTSLAAATPAAAADIDGARA</sequence>
<dbReference type="GO" id="GO:0055085">
    <property type="term" value="P:transmembrane transport"/>
    <property type="evidence" value="ECO:0007669"/>
    <property type="project" value="InterPro"/>
</dbReference>
<evidence type="ECO:0000256" key="8">
    <source>
        <dbReference type="SAM" id="MobiDB-lite"/>
    </source>
</evidence>
<evidence type="ECO:0000259" key="9">
    <source>
        <dbReference type="PROSITE" id="PS50928"/>
    </source>
</evidence>
<dbReference type="STRING" id="33881.NS184_15190"/>
<evidence type="ECO:0000256" key="7">
    <source>
        <dbReference type="RuleBase" id="RU363032"/>
    </source>
</evidence>
<feature type="region of interest" description="Disordered" evidence="8">
    <location>
        <begin position="1"/>
        <end position="24"/>
    </location>
</feature>
<dbReference type="RefSeq" id="WP_058726928.1">
    <property type="nucleotide sequence ID" value="NZ_LDQC01000096.1"/>
</dbReference>
<keyword evidence="3" id="KW-1003">Cell membrane</keyword>
<comment type="caution">
    <text evidence="10">The sequence shown here is derived from an EMBL/GenBank/DDBJ whole genome shotgun (WGS) entry which is preliminary data.</text>
</comment>
<name>A0A175RHT4_9MICO</name>
<dbReference type="PATRIC" id="fig|33881.3.peg.3576"/>
<gene>
    <name evidence="10" type="ORF">NS184_15190</name>
</gene>
<dbReference type="InterPro" id="IPR035906">
    <property type="entry name" value="MetI-like_sf"/>
</dbReference>
<feature type="compositionally biased region" description="Polar residues" evidence="8">
    <location>
        <begin position="1"/>
        <end position="14"/>
    </location>
</feature>
<evidence type="ECO:0000256" key="2">
    <source>
        <dbReference type="ARBA" id="ARBA00022448"/>
    </source>
</evidence>
<dbReference type="Gene3D" id="1.10.3720.10">
    <property type="entry name" value="MetI-like"/>
    <property type="match status" value="1"/>
</dbReference>
<dbReference type="InterPro" id="IPR000515">
    <property type="entry name" value="MetI-like"/>
</dbReference>
<evidence type="ECO:0000256" key="3">
    <source>
        <dbReference type="ARBA" id="ARBA00022475"/>
    </source>
</evidence>
<evidence type="ECO:0000256" key="1">
    <source>
        <dbReference type="ARBA" id="ARBA00004651"/>
    </source>
</evidence>
<comment type="similarity">
    <text evidence="7">Belongs to the binding-protein-dependent transport system permease family.</text>
</comment>
<accession>A0A175RHT4</accession>
<feature type="transmembrane region" description="Helical" evidence="7">
    <location>
        <begin position="33"/>
        <end position="58"/>
    </location>
</feature>
<dbReference type="Proteomes" id="UP000078252">
    <property type="component" value="Unassembled WGS sequence"/>
</dbReference>
<dbReference type="AlphaFoldDB" id="A0A175RHT4"/>
<dbReference type="PANTHER" id="PTHR30193">
    <property type="entry name" value="ABC TRANSPORTER PERMEASE PROTEIN"/>
    <property type="match status" value="1"/>
</dbReference>
<dbReference type="SUPFAM" id="SSF161098">
    <property type="entry name" value="MetI-like"/>
    <property type="match status" value="1"/>
</dbReference>
<dbReference type="CDD" id="cd06261">
    <property type="entry name" value="TM_PBP2"/>
    <property type="match status" value="1"/>
</dbReference>
<dbReference type="GO" id="GO:0005886">
    <property type="term" value="C:plasma membrane"/>
    <property type="evidence" value="ECO:0007669"/>
    <property type="project" value="UniProtKB-SubCell"/>
</dbReference>
<evidence type="ECO:0000256" key="6">
    <source>
        <dbReference type="ARBA" id="ARBA00023136"/>
    </source>
</evidence>
<evidence type="ECO:0000313" key="11">
    <source>
        <dbReference type="Proteomes" id="UP000078252"/>
    </source>
</evidence>
<feature type="transmembrane region" description="Helical" evidence="7">
    <location>
        <begin position="175"/>
        <end position="201"/>
    </location>
</feature>
<evidence type="ECO:0000256" key="5">
    <source>
        <dbReference type="ARBA" id="ARBA00022989"/>
    </source>
</evidence>
<proteinExistence type="inferred from homology"/>
<keyword evidence="5 7" id="KW-1133">Transmembrane helix</keyword>
<dbReference type="PANTHER" id="PTHR30193:SF37">
    <property type="entry name" value="INNER MEMBRANE ABC TRANSPORTER PERMEASE PROTEIN YCJO"/>
    <property type="match status" value="1"/>
</dbReference>
<evidence type="ECO:0000313" key="10">
    <source>
        <dbReference type="EMBL" id="KTR02843.1"/>
    </source>
</evidence>
<dbReference type="PROSITE" id="PS50928">
    <property type="entry name" value="ABC_TM1"/>
    <property type="match status" value="1"/>
</dbReference>